<feature type="domain" description="Cytidyltransferase-like" evidence="3">
    <location>
        <begin position="53"/>
        <end position="149"/>
    </location>
</feature>
<comment type="caution">
    <text evidence="4">The sequence shown here is derived from an EMBL/GenBank/DDBJ whole genome shotgun (WGS) entry which is preliminary data.</text>
</comment>
<dbReference type="NCBIfam" id="TIGR00125">
    <property type="entry name" value="cyt_tran_rel"/>
    <property type="match status" value="1"/>
</dbReference>
<dbReference type="PANTHER" id="PTHR43793:SF2">
    <property type="entry name" value="BIFUNCTIONAL PROTEIN HLDE"/>
    <property type="match status" value="1"/>
</dbReference>
<dbReference type="PANTHER" id="PTHR43793">
    <property type="entry name" value="FAD SYNTHASE"/>
    <property type="match status" value="1"/>
</dbReference>
<dbReference type="InterPro" id="IPR004821">
    <property type="entry name" value="Cyt_trans-like"/>
</dbReference>
<keyword evidence="2 4" id="KW-0548">Nucleotidyltransferase</keyword>
<accession>A0ABW7CDC3</accession>
<dbReference type="EMBL" id="JAZAQF010000086">
    <property type="protein sequence ID" value="MFG3819115.1"/>
    <property type="molecule type" value="Genomic_DNA"/>
</dbReference>
<dbReference type="InterPro" id="IPR014729">
    <property type="entry name" value="Rossmann-like_a/b/a_fold"/>
</dbReference>
<dbReference type="GO" id="GO:0016779">
    <property type="term" value="F:nucleotidyltransferase activity"/>
    <property type="evidence" value="ECO:0007669"/>
    <property type="project" value="UniProtKB-KW"/>
</dbReference>
<evidence type="ECO:0000313" key="4">
    <source>
        <dbReference type="EMBL" id="MFG3819115.1"/>
    </source>
</evidence>
<name>A0ABW7CDC3_9CYAN</name>
<evidence type="ECO:0000313" key="5">
    <source>
        <dbReference type="Proteomes" id="UP001604335"/>
    </source>
</evidence>
<gene>
    <name evidence="4" type="ORF">VPK24_15840</name>
</gene>
<evidence type="ECO:0000259" key="3">
    <source>
        <dbReference type="Pfam" id="PF01467"/>
    </source>
</evidence>
<organism evidence="4 5">
    <name type="scientific">Limnothrix redekei LRLZ20PSL1</name>
    <dbReference type="NCBI Taxonomy" id="3112953"/>
    <lineage>
        <taxon>Bacteria</taxon>
        <taxon>Bacillati</taxon>
        <taxon>Cyanobacteriota</taxon>
        <taxon>Cyanophyceae</taxon>
        <taxon>Pseudanabaenales</taxon>
        <taxon>Pseudanabaenaceae</taxon>
        <taxon>Limnothrix</taxon>
    </lineage>
</organism>
<dbReference type="Gene3D" id="3.40.50.620">
    <property type="entry name" value="HUPs"/>
    <property type="match status" value="1"/>
</dbReference>
<evidence type="ECO:0000256" key="1">
    <source>
        <dbReference type="ARBA" id="ARBA00022679"/>
    </source>
</evidence>
<evidence type="ECO:0000256" key="2">
    <source>
        <dbReference type="ARBA" id="ARBA00022695"/>
    </source>
</evidence>
<dbReference type="Pfam" id="PF01467">
    <property type="entry name" value="CTP_transf_like"/>
    <property type="match status" value="1"/>
</dbReference>
<proteinExistence type="predicted"/>
<keyword evidence="5" id="KW-1185">Reference proteome</keyword>
<reference evidence="5" key="1">
    <citation type="journal article" date="2024" name="Algal Res.">
        <title>Biochemical, toxicological and genomic investigation of a high-biomass producing Limnothrix strain isolated from Italian shallow drinking water reservoir.</title>
        <authorList>
            <person name="Simonazzi M."/>
            <person name="Shishido T.K."/>
            <person name="Delbaje E."/>
            <person name="Wahlsten M."/>
            <person name="Fewer D.P."/>
            <person name="Sivonen K."/>
            <person name="Pezzolesi L."/>
            <person name="Pistocchi R."/>
        </authorList>
    </citation>
    <scope>NUCLEOTIDE SEQUENCE [LARGE SCALE GENOMIC DNA]</scope>
    <source>
        <strain evidence="5">LRLZ20PSL1</strain>
    </source>
</reference>
<dbReference type="InterPro" id="IPR050385">
    <property type="entry name" value="Archaeal_FAD_synthase"/>
</dbReference>
<dbReference type="SUPFAM" id="SSF52374">
    <property type="entry name" value="Nucleotidylyl transferase"/>
    <property type="match status" value="1"/>
</dbReference>
<keyword evidence="1" id="KW-0808">Transferase</keyword>
<protein>
    <submittedName>
        <fullName evidence="4">Adenylyltransferase/cytidyltransferase family protein</fullName>
    </submittedName>
</protein>
<sequence>MTAPSPVENAPQSIALVAPTPMEGFELPSMVSDLAGLQRAIAQDPDRWRPLVFTNGCFDLLHAGHVRYLNAARALGRSLVVGLNSDQSVAGLKPARPGFPPRPIVPQAQRAEVLLALRAVAAVVIFEQPTATALIEALQPDIYVKGGDYRVETLPEAPAVFAGGGRIELVKIEVPSSTSGLVERILAARPQEP</sequence>
<dbReference type="Proteomes" id="UP001604335">
    <property type="component" value="Unassembled WGS sequence"/>
</dbReference>